<accession>A0ABY9TQP5</accession>
<evidence type="ECO:0000313" key="1">
    <source>
        <dbReference type="EMBL" id="WNC70070.1"/>
    </source>
</evidence>
<proteinExistence type="predicted"/>
<name>A0ABY9TQP5_9GAMM</name>
<sequence>MLKSQHVKSIKCLTSSIIIALLTACGGSDSSDPEILTVNDSISDVSGRDGVNSVSIINNDTLDSEQLDLSQVNISVVMADAPLTLNGDGTVNVAPMTAAGTYQLQYKVCLVDDSSICETATVSVEVLAAELALADDFIDNINGGFGNSNIIDVLANDTMNSNVINIDDITLSVLSNDPSLQLDSNYVSVASNTMAGEHQLTYQVCENLNPENCTSSTAIVNVDKGQFMGGIAGIRYESDSANGVTDANGGYIYNAGDNIKFYIGATMLGEQAAAKAKLSPLDLIKDSKVPVSSTEVNSFLDNKYDFDINPKINELVNALTLIYSVDKDKDISNGIVIDEKLHTLWADKQFNLKQSISRFERDTVINIAMYKAFDQELLANTSLTPYFSSLDTFAAQQGLTPHVYGTNQETYYSDPGVADEVYKISVSSDKGTVTWDYFETDDEGNLLPEISYQDKYFYDGNANYTGMEYYEEGVLNSSETYTLNIHGNMMRSDYTSIYGDNSSRWKEYNNIGLETAYYKDNDGDEVSDESEFSQYDENGNEISYLRDNDGDGKNDYKRLTEYANNLKVKQSNYNDISAYAGAENDVDNMTFYYYNEAGLLIRQETDNDADGEIDYLTEWDYNEAGQTIEYRSDNNLADEAFNHRTVTTYENGLRVSNLTDSNGDGVDDRGQFYTYDEHGNRIQYTYYNNGFDKPLYSYFYKYDDANNMIEQKTDNNGDGVADYANIYSFDEHGNMVSYVNYRGEDQDGVYRYGYHYEYLLTDFTTAYLLEN</sequence>
<gene>
    <name evidence="1" type="ORF">RI845_08010</name>
</gene>
<dbReference type="InterPro" id="IPR028994">
    <property type="entry name" value="Integrin_alpha_N"/>
</dbReference>
<protein>
    <recommendedName>
        <fullName evidence="3">RHS repeat protein</fullName>
    </recommendedName>
</protein>
<dbReference type="Gene3D" id="2.180.10.10">
    <property type="entry name" value="RHS repeat-associated core"/>
    <property type="match status" value="1"/>
</dbReference>
<dbReference type="SUPFAM" id="SSF69318">
    <property type="entry name" value="Integrin alpha N-terminal domain"/>
    <property type="match status" value="1"/>
</dbReference>
<keyword evidence="2" id="KW-1185">Reference proteome</keyword>
<evidence type="ECO:0008006" key="3">
    <source>
        <dbReference type="Google" id="ProtNLM"/>
    </source>
</evidence>
<dbReference type="Proteomes" id="UP001248581">
    <property type="component" value="Chromosome"/>
</dbReference>
<dbReference type="PROSITE" id="PS51257">
    <property type="entry name" value="PROKAR_LIPOPROTEIN"/>
    <property type="match status" value="1"/>
</dbReference>
<reference evidence="2" key="1">
    <citation type="submission" date="2023-09" db="EMBL/GenBank/DDBJ databases">
        <authorList>
            <person name="Li S."/>
            <person name="Li X."/>
            <person name="Zhang C."/>
            <person name="Zhao Z."/>
        </authorList>
    </citation>
    <scope>NUCLEOTIDE SEQUENCE [LARGE SCALE GENOMIC DNA]</scope>
    <source>
        <strain evidence="2">SQ345</strain>
    </source>
</reference>
<evidence type="ECO:0000313" key="2">
    <source>
        <dbReference type="Proteomes" id="UP001248581"/>
    </source>
</evidence>
<organism evidence="1 2">
    <name type="scientific">Thalassotalea nanhaiensis</name>
    <dbReference type="NCBI Taxonomy" id="3065648"/>
    <lineage>
        <taxon>Bacteria</taxon>
        <taxon>Pseudomonadati</taxon>
        <taxon>Pseudomonadota</taxon>
        <taxon>Gammaproteobacteria</taxon>
        <taxon>Alteromonadales</taxon>
        <taxon>Colwelliaceae</taxon>
        <taxon>Thalassotalea</taxon>
    </lineage>
</organism>
<dbReference type="RefSeq" id="WP_348389211.1">
    <property type="nucleotide sequence ID" value="NZ_CP134146.1"/>
</dbReference>
<dbReference type="EMBL" id="CP134146">
    <property type="protein sequence ID" value="WNC70070.1"/>
    <property type="molecule type" value="Genomic_DNA"/>
</dbReference>